<accession>A0A1W9I4K4</accession>
<evidence type="ECO:0000256" key="3">
    <source>
        <dbReference type="ARBA" id="ARBA00023098"/>
    </source>
</evidence>
<feature type="short sequence motif" description="GXGXXG" evidence="4">
    <location>
        <begin position="14"/>
        <end position="19"/>
    </location>
</feature>
<feature type="short sequence motif" description="DGA/G" evidence="4">
    <location>
        <begin position="196"/>
        <end position="198"/>
    </location>
</feature>
<dbReference type="Gene3D" id="3.40.1090.10">
    <property type="entry name" value="Cytosolic phospholipase A2 catalytic domain"/>
    <property type="match status" value="2"/>
</dbReference>
<gene>
    <name evidence="6" type="ORF">A4S15_04720</name>
</gene>
<evidence type="ECO:0000313" key="7">
    <source>
        <dbReference type="Proteomes" id="UP000192872"/>
    </source>
</evidence>
<dbReference type="GO" id="GO:0016787">
    <property type="term" value="F:hydrolase activity"/>
    <property type="evidence" value="ECO:0007669"/>
    <property type="project" value="UniProtKB-UniRule"/>
</dbReference>
<evidence type="ECO:0000256" key="1">
    <source>
        <dbReference type="ARBA" id="ARBA00022801"/>
    </source>
</evidence>
<feature type="short sequence motif" description="GXSXG" evidence="4">
    <location>
        <begin position="41"/>
        <end position="45"/>
    </location>
</feature>
<dbReference type="AlphaFoldDB" id="A0A1W9I4K4"/>
<dbReference type="STRING" id="1827387.A4S15_04720"/>
<reference evidence="6 7" key="1">
    <citation type="journal article" date="2017" name="Water Res.">
        <title>Comammox in drinking water systems.</title>
        <authorList>
            <person name="Wang Y."/>
            <person name="Ma L."/>
            <person name="Mao Y."/>
            <person name="Jiang X."/>
            <person name="Xia Y."/>
            <person name="Yu K."/>
            <person name="Li B."/>
            <person name="Zhang T."/>
        </authorList>
    </citation>
    <scope>NUCLEOTIDE SEQUENCE [LARGE SCALE GENOMIC DNA]</scope>
    <source>
        <strain evidence="6">SG_bin8</strain>
    </source>
</reference>
<keyword evidence="2 4" id="KW-0442">Lipid degradation</keyword>
<sequence length="368" mass="40214">MTGNHLQPVLVMQGGGALGAYQAGVYQAMHEADCEPEWVIGTSIGAINAGLIAGNPPERRVEALSEFWNRMSRDNSLLFPPFNLFPAATTMMLGLPGFFAPKPLNALSGGGPAQAAIYSTSPLEKTLSELIDTSLLNSNAPRLTVGAVNVVESSMKYFDSRDMPDGKALSVAHIMASGALPPAFPSVEIDGCYFWDGGILSNTPIEAVFDDSQRKSSLVFSVEVWHGHGPVPKTVNDALTRQKDIQYASRDDEHIMRQRQLHKLRHVITELVGHLPDEASEMENVVELAAYGCTTRMHVVRLSAPIIPGEDHTKDIDFSPQGVTRRWQAGREDTLRMFDAKPWTKTAFDPLNPVIVHKDPGFDKPSKS</sequence>
<protein>
    <recommendedName>
        <fullName evidence="5">PNPLA domain-containing protein</fullName>
    </recommendedName>
</protein>
<dbReference type="PANTHER" id="PTHR14226">
    <property type="entry name" value="NEUROPATHY TARGET ESTERASE/SWISS CHEESE D.MELANOGASTER"/>
    <property type="match status" value="1"/>
</dbReference>
<evidence type="ECO:0000256" key="2">
    <source>
        <dbReference type="ARBA" id="ARBA00022963"/>
    </source>
</evidence>
<dbReference type="InterPro" id="IPR050301">
    <property type="entry name" value="NTE"/>
</dbReference>
<feature type="domain" description="PNPLA" evidence="5">
    <location>
        <begin position="10"/>
        <end position="209"/>
    </location>
</feature>
<dbReference type="CDD" id="cd07209">
    <property type="entry name" value="Pat_hypo_Ecoli_Z1214_like"/>
    <property type="match status" value="1"/>
</dbReference>
<dbReference type="Proteomes" id="UP000192872">
    <property type="component" value="Unassembled WGS sequence"/>
</dbReference>
<dbReference type="PANTHER" id="PTHR14226:SF57">
    <property type="entry name" value="BLR7027 PROTEIN"/>
    <property type="match status" value="1"/>
</dbReference>
<dbReference type="Pfam" id="PF12536">
    <property type="entry name" value="DUF3734"/>
    <property type="match status" value="1"/>
</dbReference>
<organism evidence="6 7">
    <name type="scientific">Candidatus Raskinella chloraquaticus</name>
    <dbReference type="NCBI Taxonomy" id="1951219"/>
    <lineage>
        <taxon>Bacteria</taxon>
        <taxon>Pseudomonadati</taxon>
        <taxon>Pseudomonadota</taxon>
        <taxon>Alphaproteobacteria</taxon>
        <taxon>Hyphomicrobiales</taxon>
        <taxon>Phreatobacteraceae</taxon>
        <taxon>Candidatus Raskinella</taxon>
    </lineage>
</organism>
<evidence type="ECO:0000313" key="6">
    <source>
        <dbReference type="EMBL" id="OQW54527.1"/>
    </source>
</evidence>
<dbReference type="InterPro" id="IPR016035">
    <property type="entry name" value="Acyl_Trfase/lysoPLipase"/>
</dbReference>
<proteinExistence type="predicted"/>
<dbReference type="Pfam" id="PF01734">
    <property type="entry name" value="Patatin"/>
    <property type="match status" value="1"/>
</dbReference>
<keyword evidence="3 4" id="KW-0443">Lipid metabolism</keyword>
<evidence type="ECO:0000256" key="4">
    <source>
        <dbReference type="PROSITE-ProRule" id="PRU01161"/>
    </source>
</evidence>
<dbReference type="GO" id="GO:0016042">
    <property type="term" value="P:lipid catabolic process"/>
    <property type="evidence" value="ECO:0007669"/>
    <property type="project" value="UniProtKB-UniRule"/>
</dbReference>
<dbReference type="EMBL" id="LWDL01000003">
    <property type="protein sequence ID" value="OQW54527.1"/>
    <property type="molecule type" value="Genomic_DNA"/>
</dbReference>
<dbReference type="InterPro" id="IPR021095">
    <property type="entry name" value="DUF3734"/>
</dbReference>
<name>A0A1W9I4K4_9HYPH</name>
<keyword evidence="1 4" id="KW-0378">Hydrolase</keyword>
<comment type="caution">
    <text evidence="6">The sequence shown here is derived from an EMBL/GenBank/DDBJ whole genome shotgun (WGS) entry which is preliminary data.</text>
</comment>
<dbReference type="PROSITE" id="PS51635">
    <property type="entry name" value="PNPLA"/>
    <property type="match status" value="1"/>
</dbReference>
<feature type="active site" description="Nucleophile" evidence="4">
    <location>
        <position position="43"/>
    </location>
</feature>
<dbReference type="InterPro" id="IPR002641">
    <property type="entry name" value="PNPLA_dom"/>
</dbReference>
<feature type="active site" description="Proton acceptor" evidence="4">
    <location>
        <position position="196"/>
    </location>
</feature>
<dbReference type="SUPFAM" id="SSF52151">
    <property type="entry name" value="FabD/lysophospholipase-like"/>
    <property type="match status" value="1"/>
</dbReference>
<evidence type="ECO:0000259" key="5">
    <source>
        <dbReference type="PROSITE" id="PS51635"/>
    </source>
</evidence>